<gene>
    <name evidence="1" type="ORF">N825_00980</name>
</gene>
<dbReference type="AlphaFoldDB" id="W9HDM1"/>
<dbReference type="Proteomes" id="UP000019486">
    <property type="component" value="Unassembled WGS sequence"/>
</dbReference>
<keyword evidence="2" id="KW-1185">Reference proteome</keyword>
<accession>W9HDM1</accession>
<dbReference type="EMBL" id="AVFL01000001">
    <property type="protein sequence ID" value="EWY42821.1"/>
    <property type="molecule type" value="Genomic_DNA"/>
</dbReference>
<organism evidence="1 2">
    <name type="scientific">Skermanella stibiiresistens SB22</name>
    <dbReference type="NCBI Taxonomy" id="1385369"/>
    <lineage>
        <taxon>Bacteria</taxon>
        <taxon>Pseudomonadati</taxon>
        <taxon>Pseudomonadota</taxon>
        <taxon>Alphaproteobacteria</taxon>
        <taxon>Rhodospirillales</taxon>
        <taxon>Azospirillaceae</taxon>
        <taxon>Skermanella</taxon>
    </lineage>
</organism>
<dbReference type="STRING" id="1385369.N825_00980"/>
<comment type="caution">
    <text evidence="1">The sequence shown here is derived from an EMBL/GenBank/DDBJ whole genome shotgun (WGS) entry which is preliminary data.</text>
</comment>
<evidence type="ECO:0000313" key="2">
    <source>
        <dbReference type="Proteomes" id="UP000019486"/>
    </source>
</evidence>
<sequence>MNTAIKFNDIHCQKNRRSMIKVMEKTTSTA</sequence>
<proteinExistence type="predicted"/>
<protein>
    <submittedName>
        <fullName evidence="1">Uncharacterized protein</fullName>
    </submittedName>
</protein>
<reference evidence="1 2" key="1">
    <citation type="submission" date="2013-08" db="EMBL/GenBank/DDBJ databases">
        <title>The genome sequence of Skermanella stibiiresistens.</title>
        <authorList>
            <person name="Zhu W."/>
            <person name="Wang G."/>
        </authorList>
    </citation>
    <scope>NUCLEOTIDE SEQUENCE [LARGE SCALE GENOMIC DNA]</scope>
    <source>
        <strain evidence="1 2">SB22</strain>
    </source>
</reference>
<name>W9HDM1_9PROT</name>
<evidence type="ECO:0000313" key="1">
    <source>
        <dbReference type="EMBL" id="EWY42821.1"/>
    </source>
</evidence>